<gene>
    <name evidence="2" type="ORF">TT172_LOCUS7067</name>
</gene>
<name>A0A446BQ93_9PEZI</name>
<evidence type="ECO:0000313" key="3">
    <source>
        <dbReference type="Proteomes" id="UP000289323"/>
    </source>
</evidence>
<accession>A0A446BQ93</accession>
<protein>
    <submittedName>
        <fullName evidence="2">Fb568d19-446f-47d1-8454-af35d4ccf28b</fullName>
    </submittedName>
</protein>
<dbReference type="InterPro" id="IPR029063">
    <property type="entry name" value="SAM-dependent_MTases_sf"/>
</dbReference>
<dbReference type="AlphaFoldDB" id="A0A446BQ93"/>
<dbReference type="EMBL" id="OUUZ01000013">
    <property type="protein sequence ID" value="SPQ24648.1"/>
    <property type="molecule type" value="Genomic_DNA"/>
</dbReference>
<proteinExistence type="predicted"/>
<dbReference type="Pfam" id="PF13649">
    <property type="entry name" value="Methyltransf_25"/>
    <property type="match status" value="1"/>
</dbReference>
<dbReference type="CDD" id="cd02440">
    <property type="entry name" value="AdoMet_MTases"/>
    <property type="match status" value="1"/>
</dbReference>
<organism evidence="2 3">
    <name type="scientific">Thermothielavioides terrestris</name>
    <dbReference type="NCBI Taxonomy" id="2587410"/>
    <lineage>
        <taxon>Eukaryota</taxon>
        <taxon>Fungi</taxon>
        <taxon>Dikarya</taxon>
        <taxon>Ascomycota</taxon>
        <taxon>Pezizomycotina</taxon>
        <taxon>Sordariomycetes</taxon>
        <taxon>Sordariomycetidae</taxon>
        <taxon>Sordariales</taxon>
        <taxon>Chaetomiaceae</taxon>
        <taxon>Thermothielavioides</taxon>
    </lineage>
</organism>
<dbReference type="InterPro" id="IPR041698">
    <property type="entry name" value="Methyltransf_25"/>
</dbReference>
<dbReference type="Gene3D" id="3.40.50.150">
    <property type="entry name" value="Vaccinia Virus protein VP39"/>
    <property type="match status" value="1"/>
</dbReference>
<dbReference type="Proteomes" id="UP000289323">
    <property type="component" value="Unassembled WGS sequence"/>
</dbReference>
<evidence type="ECO:0000313" key="2">
    <source>
        <dbReference type="EMBL" id="SPQ24648.1"/>
    </source>
</evidence>
<reference evidence="2 3" key="1">
    <citation type="submission" date="2018-04" db="EMBL/GenBank/DDBJ databases">
        <authorList>
            <person name="Huttner S."/>
            <person name="Dainat J."/>
        </authorList>
    </citation>
    <scope>NUCLEOTIDE SEQUENCE [LARGE SCALE GENOMIC DNA]</scope>
</reference>
<sequence length="239" mass="25984">MNFHAGPLPKQAAALLTGKAKVATYESTGGKVTAKFAAHNLTLIPAIKPGSTIHDNACGAGTVTRLILQQQHNGGAAPPDIKIHATDIDPAFLDVLASDAARHGWPVEVSNQRSERTRFADAFFDYDIMNIGIIFTTAGGLDAAREVYRTLKPGGLAVVNCWKAIAWMLPIVRVHRAFRGEAVPFPAPPVNWTDGKQLRKILVEAGFEEGKIRIEDHEVSTVLEEEVFIFLSRYSSSNN</sequence>
<feature type="domain" description="Methyltransferase" evidence="1">
    <location>
        <begin position="55"/>
        <end position="155"/>
    </location>
</feature>
<evidence type="ECO:0000259" key="1">
    <source>
        <dbReference type="Pfam" id="PF13649"/>
    </source>
</evidence>
<dbReference type="SUPFAM" id="SSF53335">
    <property type="entry name" value="S-adenosyl-L-methionine-dependent methyltransferases"/>
    <property type="match status" value="1"/>
</dbReference>